<keyword evidence="9" id="KW-1185">Reference proteome</keyword>
<dbReference type="EMBL" id="CXPG01000021">
    <property type="protein sequence ID" value="CTQ33983.1"/>
    <property type="molecule type" value="Genomic_DNA"/>
</dbReference>
<dbReference type="GO" id="GO:0020037">
    <property type="term" value="F:heme binding"/>
    <property type="evidence" value="ECO:0007669"/>
    <property type="project" value="InterPro"/>
</dbReference>
<dbReference type="InterPro" id="IPR036909">
    <property type="entry name" value="Cyt_c-like_dom_sf"/>
</dbReference>
<feature type="domain" description="Cytochrome c" evidence="7">
    <location>
        <begin position="52"/>
        <end position="131"/>
    </location>
</feature>
<evidence type="ECO:0000313" key="9">
    <source>
        <dbReference type="Proteomes" id="UP000048908"/>
    </source>
</evidence>
<dbReference type="STRING" id="282197.SAMN04488517_103366"/>
<evidence type="ECO:0000256" key="5">
    <source>
        <dbReference type="SAM" id="MobiDB-lite"/>
    </source>
</evidence>
<keyword evidence="1 4" id="KW-0349">Heme</keyword>
<feature type="region of interest" description="Disordered" evidence="5">
    <location>
        <begin position="132"/>
        <end position="161"/>
    </location>
</feature>
<gene>
    <name evidence="8" type="ORF">JAN5088_02772</name>
</gene>
<accession>A0A0M6XUQ4</accession>
<dbReference type="Proteomes" id="UP000048908">
    <property type="component" value="Unassembled WGS sequence"/>
</dbReference>
<dbReference type="PANTHER" id="PTHR35008">
    <property type="entry name" value="BLL4482 PROTEIN-RELATED"/>
    <property type="match status" value="1"/>
</dbReference>
<reference evidence="8 9" key="1">
    <citation type="submission" date="2015-07" db="EMBL/GenBank/DDBJ databases">
        <authorList>
            <person name="Noorani M."/>
        </authorList>
    </citation>
    <scope>NUCLEOTIDE SEQUENCE [LARGE SCALE GENOMIC DNA]</scope>
    <source>
        <strain evidence="8 9">CECT 5088</strain>
    </source>
</reference>
<protein>
    <submittedName>
        <fullName evidence="8">Cytochrome c oxidase, cbb3-type, subunit III</fullName>
    </submittedName>
</protein>
<keyword evidence="3 4" id="KW-0408">Iron</keyword>
<name>A0A0M6XUQ4_9RHOB</name>
<dbReference type="Pfam" id="PF13442">
    <property type="entry name" value="Cytochrome_CBB3"/>
    <property type="match status" value="1"/>
</dbReference>
<sequence>MKSILLTTAAALGFSALAAQAQMTDPEETTPRRAETAMSMRADRADFGGDGYTSTDGEVLYGTLCAGCHMPDGRGAVGAGFYPALAGNENLEYSGYAIYIIVNGQGGMPSLGHFLDDEQVVAVTSYIQSELGNGYEPDATVEDVEYSRPVDPADQNTKEHE</sequence>
<dbReference type="PROSITE" id="PS51007">
    <property type="entry name" value="CYTC"/>
    <property type="match status" value="1"/>
</dbReference>
<dbReference type="SUPFAM" id="SSF46626">
    <property type="entry name" value="Cytochrome c"/>
    <property type="match status" value="1"/>
</dbReference>
<evidence type="ECO:0000256" key="4">
    <source>
        <dbReference type="PROSITE-ProRule" id="PRU00433"/>
    </source>
</evidence>
<dbReference type="GO" id="GO:0046872">
    <property type="term" value="F:metal ion binding"/>
    <property type="evidence" value="ECO:0007669"/>
    <property type="project" value="UniProtKB-KW"/>
</dbReference>
<evidence type="ECO:0000256" key="3">
    <source>
        <dbReference type="ARBA" id="ARBA00023004"/>
    </source>
</evidence>
<organism evidence="8 9">
    <name type="scientific">Jannaschia rubra</name>
    <dbReference type="NCBI Taxonomy" id="282197"/>
    <lineage>
        <taxon>Bacteria</taxon>
        <taxon>Pseudomonadati</taxon>
        <taxon>Pseudomonadota</taxon>
        <taxon>Alphaproteobacteria</taxon>
        <taxon>Rhodobacterales</taxon>
        <taxon>Roseobacteraceae</taxon>
        <taxon>Jannaschia</taxon>
    </lineage>
</organism>
<keyword evidence="6" id="KW-0732">Signal</keyword>
<dbReference type="Gene3D" id="1.10.760.10">
    <property type="entry name" value="Cytochrome c-like domain"/>
    <property type="match status" value="1"/>
</dbReference>
<dbReference type="OrthoDB" id="5523448at2"/>
<evidence type="ECO:0000256" key="1">
    <source>
        <dbReference type="ARBA" id="ARBA00022617"/>
    </source>
</evidence>
<evidence type="ECO:0000259" key="7">
    <source>
        <dbReference type="PROSITE" id="PS51007"/>
    </source>
</evidence>
<evidence type="ECO:0000256" key="2">
    <source>
        <dbReference type="ARBA" id="ARBA00022723"/>
    </source>
</evidence>
<keyword evidence="2 4" id="KW-0479">Metal-binding</keyword>
<dbReference type="InterPro" id="IPR051459">
    <property type="entry name" value="Cytochrome_c-type_DH"/>
</dbReference>
<evidence type="ECO:0000256" key="6">
    <source>
        <dbReference type="SAM" id="SignalP"/>
    </source>
</evidence>
<feature type="signal peptide" evidence="6">
    <location>
        <begin position="1"/>
        <end position="21"/>
    </location>
</feature>
<dbReference type="PANTHER" id="PTHR35008:SF4">
    <property type="entry name" value="BLL4482 PROTEIN"/>
    <property type="match status" value="1"/>
</dbReference>
<dbReference type="GO" id="GO:0009055">
    <property type="term" value="F:electron transfer activity"/>
    <property type="evidence" value="ECO:0007669"/>
    <property type="project" value="InterPro"/>
</dbReference>
<evidence type="ECO:0000313" key="8">
    <source>
        <dbReference type="EMBL" id="CTQ33983.1"/>
    </source>
</evidence>
<feature type="chain" id="PRO_5005807080" evidence="6">
    <location>
        <begin position="22"/>
        <end position="161"/>
    </location>
</feature>
<dbReference type="RefSeq" id="WP_143114715.1">
    <property type="nucleotide sequence ID" value="NZ_CXPG01000021.1"/>
</dbReference>
<dbReference type="InterPro" id="IPR009056">
    <property type="entry name" value="Cyt_c-like_dom"/>
</dbReference>
<dbReference type="AlphaFoldDB" id="A0A0M6XUQ4"/>
<proteinExistence type="predicted"/>